<evidence type="ECO:0000256" key="1">
    <source>
        <dbReference type="SAM" id="SignalP"/>
    </source>
</evidence>
<dbReference type="Gene3D" id="2.60.40.10">
    <property type="entry name" value="Immunoglobulins"/>
    <property type="match status" value="1"/>
</dbReference>
<evidence type="ECO:0000313" key="2">
    <source>
        <dbReference type="EMBL" id="REH39412.1"/>
    </source>
</evidence>
<dbReference type="EMBL" id="QUNO01000013">
    <property type="protein sequence ID" value="REH39412.1"/>
    <property type="molecule type" value="Genomic_DNA"/>
</dbReference>
<comment type="caution">
    <text evidence="2">The sequence shown here is derived from an EMBL/GenBank/DDBJ whole genome shotgun (WGS) entry which is preliminary data.</text>
</comment>
<evidence type="ECO:0000313" key="3">
    <source>
        <dbReference type="Proteomes" id="UP000256269"/>
    </source>
</evidence>
<name>A0A3E0H7M3_9PSEU</name>
<accession>A0A3E0H7M3</accession>
<keyword evidence="1" id="KW-0732">Signal</keyword>
<feature type="chain" id="PRO_5039628249" evidence="1">
    <location>
        <begin position="22"/>
        <end position="396"/>
    </location>
</feature>
<protein>
    <submittedName>
        <fullName evidence="2">Uncharacterized protein</fullName>
    </submittedName>
</protein>
<feature type="signal peptide" evidence="1">
    <location>
        <begin position="1"/>
        <end position="21"/>
    </location>
</feature>
<gene>
    <name evidence="2" type="ORF">BCF44_113267</name>
</gene>
<sequence>MHRLTLIAVAAALVAAAPAAAAAPHKPVKPAATAQAAAALPTAGNGVFQVRMQDRRGLGLGTFTVTRGGQDVLYSGGGPGTSFMIVRDLADPKNPVDYVQGEYLTQANEVSMDDSISFVSTVSPTELKVTWFLPAGTLVEDVVVHGSTAADSSVEVTTTFTGSDQIQVQYLWDLAVGRDDGPVVQSEQAGGTFRPFAQSATNETTFTAFDSLFASDNDGSATSPTMAVGLTGSGPSRITPVPTVPLAAKYVCWPQAVGSPIGYYQTDPTIDVSTSASTCTGPSGNDSAVAYLFAPGQSAVSASVFSIAPDATSLKVAPARLVSPALSATLTDTVYNHPVPGRTVAFSANGKVLCQAVTDANGVAACGGTAEGLAAALGYSGGSVGDLVWAGASAHS</sequence>
<keyword evidence="3" id="KW-1185">Reference proteome</keyword>
<dbReference type="InterPro" id="IPR013783">
    <property type="entry name" value="Ig-like_fold"/>
</dbReference>
<organism evidence="2 3">
    <name type="scientific">Kutzneria buriramensis</name>
    <dbReference type="NCBI Taxonomy" id="1045776"/>
    <lineage>
        <taxon>Bacteria</taxon>
        <taxon>Bacillati</taxon>
        <taxon>Actinomycetota</taxon>
        <taxon>Actinomycetes</taxon>
        <taxon>Pseudonocardiales</taxon>
        <taxon>Pseudonocardiaceae</taxon>
        <taxon>Kutzneria</taxon>
    </lineage>
</organism>
<dbReference type="RefSeq" id="WP_116178727.1">
    <property type="nucleotide sequence ID" value="NZ_CP144375.1"/>
</dbReference>
<dbReference type="AlphaFoldDB" id="A0A3E0H7M3"/>
<dbReference type="OrthoDB" id="3686660at2"/>
<proteinExistence type="predicted"/>
<reference evidence="2 3" key="1">
    <citation type="submission" date="2018-08" db="EMBL/GenBank/DDBJ databases">
        <title>Genomic Encyclopedia of Archaeal and Bacterial Type Strains, Phase II (KMG-II): from individual species to whole genera.</title>
        <authorList>
            <person name="Goeker M."/>
        </authorList>
    </citation>
    <scope>NUCLEOTIDE SEQUENCE [LARGE SCALE GENOMIC DNA]</scope>
    <source>
        <strain evidence="2 3">DSM 45791</strain>
    </source>
</reference>
<dbReference type="Proteomes" id="UP000256269">
    <property type="component" value="Unassembled WGS sequence"/>
</dbReference>
<dbReference type="GO" id="GO:0005975">
    <property type="term" value="P:carbohydrate metabolic process"/>
    <property type="evidence" value="ECO:0007669"/>
    <property type="project" value="UniProtKB-ARBA"/>
</dbReference>